<dbReference type="Proteomes" id="UP000011115">
    <property type="component" value="Unassembled WGS sequence"/>
</dbReference>
<accession>M1C9Z8</accession>
<protein>
    <submittedName>
        <fullName evidence="3">Transposase Tam3</fullName>
    </submittedName>
</protein>
<dbReference type="PANTHER" id="PTHR46481">
    <property type="entry name" value="ZINC FINGER BED DOMAIN-CONTAINING PROTEIN 4"/>
    <property type="match status" value="1"/>
</dbReference>
<dbReference type="AlphaFoldDB" id="M1C9Z8"/>
<dbReference type="Pfam" id="PF05699">
    <property type="entry name" value="Dimer_Tnp_hAT"/>
    <property type="match status" value="1"/>
</dbReference>
<dbReference type="InterPro" id="IPR008906">
    <property type="entry name" value="HATC_C_dom"/>
</dbReference>
<name>M1C9Z8_SOLTU</name>
<reference evidence="4" key="1">
    <citation type="journal article" date="2011" name="Nature">
        <title>Genome sequence and analysis of the tuber crop potato.</title>
        <authorList>
            <consortium name="The Potato Genome Sequencing Consortium"/>
        </authorList>
    </citation>
    <scope>NUCLEOTIDE SEQUENCE [LARGE SCALE GENOMIC DNA]</scope>
    <source>
        <strain evidence="4">cv. DM1-3 516 R44</strain>
    </source>
</reference>
<dbReference type="Gramene" id="PGSC0003DMT400063047">
    <property type="protein sequence ID" value="PGSC0003DMT400063047"/>
    <property type="gene ID" value="PGSC0003DMG400024528"/>
</dbReference>
<dbReference type="InterPro" id="IPR012337">
    <property type="entry name" value="RNaseH-like_sf"/>
</dbReference>
<dbReference type="InParanoid" id="M1C9Z8"/>
<sequence>MSASPSNKRLKNKRGHDEVGSDNESCDSNAVQFKIDPKTGEQFKYCQKRDSWEVAKFIIAESLYSKSFTDSLEKYIQIFYYPAEYSEEIDRAELVKLLCVESILYTTNFRDSLTIYIRNAHFPAYKPIPRGVIISEIRKQFYKYRSHVIENFKSLSCSVALGIDIVGTECSGIDIVCFTAYWIDDNFIMQKRILEYQTGLTVEFRDVTTVVEMMAKLMYRYSINDKLFAVNSYFKEKMIENTNESAVRELNHKSVICACHILNSIVRDGITHFKPEIKKIRRAMGYIRCCSYRNTEFSKRCLADKHIMKSQVLDIPTRWNTTYDMLVRALEQKAILTEAYSEAIVADAAVDDDDEIKSIDNDDDYETKSVDDENDSTDINWNICEELVDCLQKFHSAITHFSGSYYPTCNSVLVYLNDISSLFLKYKDNPFFSEFLPDMKAEFIKRFIPVHPIYLLGALLDPMIKLEHIETSLKCLYQNLDLNYSEKDLCSHKDDLLKLANKIYSGYDVVAVEPKQAPIAPSSPASSSSSSSKRFPGCEFWKQQVVMSHESKRSANSNELSVYLEQQYDIDESDFDLLAWWKGNTKKFPLLSRMARDVLAVPVSTIPLDKVFKQDEVQIWEKENLLGDESVERIECLKDWIRAERRMQGLEEIDKDFLEAFEMDFEEKCNMTDEIREFTEAEVKEHLSKLH</sequence>
<dbReference type="PaxDb" id="4113-PGSC0003DMT400063047"/>
<evidence type="ECO:0000256" key="1">
    <source>
        <dbReference type="SAM" id="MobiDB-lite"/>
    </source>
</evidence>
<proteinExistence type="predicted"/>
<dbReference type="EnsemblPlants" id="PGSC0003DMT400063047">
    <property type="protein sequence ID" value="PGSC0003DMT400063047"/>
    <property type="gene ID" value="PGSC0003DMG400024528"/>
</dbReference>
<dbReference type="eggNOG" id="KOG1121">
    <property type="taxonomic scope" value="Eukaryota"/>
</dbReference>
<dbReference type="SUPFAM" id="SSF53098">
    <property type="entry name" value="Ribonuclease H-like"/>
    <property type="match status" value="1"/>
</dbReference>
<keyword evidence="4" id="KW-1185">Reference proteome</keyword>
<dbReference type="HOGENOM" id="CLU_009123_1_3_1"/>
<feature type="domain" description="HAT C-terminal dimerisation" evidence="2">
    <location>
        <begin position="559"/>
        <end position="641"/>
    </location>
</feature>
<organism evidence="3 4">
    <name type="scientific">Solanum tuberosum</name>
    <name type="common">Potato</name>
    <dbReference type="NCBI Taxonomy" id="4113"/>
    <lineage>
        <taxon>Eukaryota</taxon>
        <taxon>Viridiplantae</taxon>
        <taxon>Streptophyta</taxon>
        <taxon>Embryophyta</taxon>
        <taxon>Tracheophyta</taxon>
        <taxon>Spermatophyta</taxon>
        <taxon>Magnoliopsida</taxon>
        <taxon>eudicotyledons</taxon>
        <taxon>Gunneridae</taxon>
        <taxon>Pentapetalae</taxon>
        <taxon>asterids</taxon>
        <taxon>lamiids</taxon>
        <taxon>Solanales</taxon>
        <taxon>Solanaceae</taxon>
        <taxon>Solanoideae</taxon>
        <taxon>Solaneae</taxon>
        <taxon>Solanum</taxon>
    </lineage>
</organism>
<dbReference type="OMA" id="INWNICE"/>
<dbReference type="PANTHER" id="PTHR46481:SF7">
    <property type="entry name" value="ZINC FINGER BED DOMAIN-CONTAINING PROTEIN RICESLEEPER 2-LIKE"/>
    <property type="match status" value="1"/>
</dbReference>
<dbReference type="GO" id="GO:0046983">
    <property type="term" value="F:protein dimerization activity"/>
    <property type="evidence" value="ECO:0007669"/>
    <property type="project" value="InterPro"/>
</dbReference>
<feature type="region of interest" description="Disordered" evidence="1">
    <location>
        <begin position="1"/>
        <end position="27"/>
    </location>
</feature>
<evidence type="ECO:0000313" key="3">
    <source>
        <dbReference type="EnsemblPlants" id="PGSC0003DMT400063047"/>
    </source>
</evidence>
<reference evidence="3" key="2">
    <citation type="submission" date="2015-06" db="UniProtKB">
        <authorList>
            <consortium name="EnsemblPlants"/>
        </authorList>
    </citation>
    <scope>IDENTIFICATION</scope>
    <source>
        <strain evidence="3">DM1-3 516 R44</strain>
    </source>
</reference>
<evidence type="ECO:0000259" key="2">
    <source>
        <dbReference type="Pfam" id="PF05699"/>
    </source>
</evidence>
<dbReference type="InterPro" id="IPR052035">
    <property type="entry name" value="ZnF_BED_domain_contain"/>
</dbReference>
<dbReference type="STRING" id="4113.M1C9Z8"/>
<evidence type="ECO:0000313" key="4">
    <source>
        <dbReference type="Proteomes" id="UP000011115"/>
    </source>
</evidence>